<accession>B1I6V7</accession>
<dbReference type="OrthoDB" id="9808602at2"/>
<sequence>MPAAEKSAGPAPDVSKGVVQGFADPLPRPLKHQLRRAMEVTSLVAVDLAALAAAFALAYLLRAAVLPQLFAAFPPILPPHLAERLWWLPLVVLGCLAYEGLYVKRHSFWREVGHMVKAVTLAYLVVLAVVTVTKTGGEVSRTFVVLSWLFTLFLLPAFRYAGKNALARAGIWRQRVLVLGAGQTGELVVRVLGRDPYLGYQVEGVLDDDPQKKHKIFTVNGKTAVRVLGGFRDSDRVMAATGVRNLIVAAPGLSGPVLVGLVNRLQKACESVTVVPDLFGLPVMGVEANYFFDDRFLVLQLKNNLASRANIFLKRAFDLVVGSLVLALFLPLMALIALAVKLDSPGPVIFAHKRIGRGGREFRCYKFRTMVANAWEELDRLLKENPDLHAEWERDFKLKNDPRITRVGRFLRRTGLDELPQIFNVLKGEMSLVGPRPIVKKEVLRFGPYIDDFYLVRPGITGLWQVSGRNDIDYGDRIRLESWYVRNWSLWLDLTILIRTVAVVLARRGAY</sequence>
<evidence type="ECO:0000256" key="3">
    <source>
        <dbReference type="ARBA" id="ARBA00006464"/>
    </source>
</evidence>
<keyword evidence="12" id="KW-1185">Reference proteome</keyword>
<evidence type="ECO:0000256" key="9">
    <source>
        <dbReference type="SAM" id="Phobius"/>
    </source>
</evidence>
<dbReference type="KEGG" id="dau:Daud_1703"/>
<dbReference type="InterPro" id="IPR017475">
    <property type="entry name" value="EPS_sugar_tfrase"/>
</dbReference>
<evidence type="ECO:0000256" key="8">
    <source>
        <dbReference type="ARBA" id="ARBA00023136"/>
    </source>
</evidence>
<keyword evidence="5 11" id="KW-0808">Transferase</keyword>
<dbReference type="NCBIfam" id="TIGR03022">
    <property type="entry name" value="WbaP_sugtrans"/>
    <property type="match status" value="1"/>
</dbReference>
<dbReference type="STRING" id="477974.Daud_1703"/>
<dbReference type="InterPro" id="IPR003362">
    <property type="entry name" value="Bact_transf"/>
</dbReference>
<dbReference type="AlphaFoldDB" id="B1I6V7"/>
<feature type="domain" description="Bacterial sugar transferase" evidence="10">
    <location>
        <begin position="314"/>
        <end position="505"/>
    </location>
</feature>
<reference evidence="12" key="1">
    <citation type="submission" date="2007-10" db="EMBL/GenBank/DDBJ databases">
        <title>Complete sequence of chromosome of Desulforudis audaxviator MP104C.</title>
        <authorList>
            <person name="Copeland A."/>
            <person name="Lucas S."/>
            <person name="Lapidus A."/>
            <person name="Barry K."/>
            <person name="Glavina del Rio T."/>
            <person name="Dalin E."/>
            <person name="Tice H."/>
            <person name="Bruce D."/>
            <person name="Pitluck S."/>
            <person name="Lowry S.R."/>
            <person name="Larimer F."/>
            <person name="Land M.L."/>
            <person name="Hauser L."/>
            <person name="Kyrpides N."/>
            <person name="Ivanova N.N."/>
            <person name="Richardson P."/>
        </authorList>
    </citation>
    <scope>NUCLEOTIDE SEQUENCE [LARGE SCALE GENOMIC DNA]</scope>
    <source>
        <strain evidence="12">MP104C</strain>
    </source>
</reference>
<dbReference type="Proteomes" id="UP000008544">
    <property type="component" value="Chromosome"/>
</dbReference>
<dbReference type="GO" id="GO:0047360">
    <property type="term" value="F:undecaprenyl-phosphate galactose phosphotransferase activity"/>
    <property type="evidence" value="ECO:0007669"/>
    <property type="project" value="UniProtKB-EC"/>
</dbReference>
<feature type="transmembrane region" description="Helical" evidence="9">
    <location>
        <begin position="316"/>
        <end position="340"/>
    </location>
</feature>
<dbReference type="eggNOG" id="COG2148">
    <property type="taxonomic scope" value="Bacteria"/>
</dbReference>
<feature type="transmembrane region" description="Helical" evidence="9">
    <location>
        <begin position="85"/>
        <end position="103"/>
    </location>
</feature>
<dbReference type="EC" id="2.7.8.6" evidence="11"/>
<comment type="subcellular location">
    <subcellularLocation>
        <location evidence="2">Cell membrane</location>
    </subcellularLocation>
    <subcellularLocation>
        <location evidence="1">Membrane</location>
        <topology evidence="1">Multi-pass membrane protein</topology>
    </subcellularLocation>
</comment>
<evidence type="ECO:0000256" key="1">
    <source>
        <dbReference type="ARBA" id="ARBA00004141"/>
    </source>
</evidence>
<organism evidence="11 12">
    <name type="scientific">Desulforudis audaxviator (strain MP104C)</name>
    <dbReference type="NCBI Taxonomy" id="477974"/>
    <lineage>
        <taxon>Bacteria</taxon>
        <taxon>Bacillati</taxon>
        <taxon>Bacillota</taxon>
        <taxon>Clostridia</taxon>
        <taxon>Thermoanaerobacterales</taxon>
        <taxon>Candidatus Desulforudaceae</taxon>
        <taxon>Candidatus Desulforudis</taxon>
    </lineage>
</organism>
<feature type="transmembrane region" description="Helical" evidence="9">
    <location>
        <begin position="40"/>
        <end position="65"/>
    </location>
</feature>
<evidence type="ECO:0000259" key="10">
    <source>
        <dbReference type="Pfam" id="PF02397"/>
    </source>
</evidence>
<reference evidence="11 12" key="2">
    <citation type="journal article" date="2008" name="Science">
        <title>Environmental genomics reveals a single-species ecosystem deep within Earth.</title>
        <authorList>
            <person name="Chivian D."/>
            <person name="Brodie E.L."/>
            <person name="Alm E.J."/>
            <person name="Culley D.E."/>
            <person name="Dehal P.S."/>
            <person name="Desantis T.Z."/>
            <person name="Gihring T.M."/>
            <person name="Lapidus A."/>
            <person name="Lin L.H."/>
            <person name="Lowry S.R."/>
            <person name="Moser D.P."/>
            <person name="Richardson P.M."/>
            <person name="Southam G."/>
            <person name="Wanger G."/>
            <person name="Pratt L.M."/>
            <person name="Andersen G.L."/>
            <person name="Hazen T.C."/>
            <person name="Brockman F.J."/>
            <person name="Arkin A.P."/>
            <person name="Onstott T.C."/>
        </authorList>
    </citation>
    <scope>NUCLEOTIDE SEQUENCE [LARGE SCALE GENOMIC DNA]</scope>
    <source>
        <strain evidence="11 12">MP104C</strain>
    </source>
</reference>
<name>B1I6V7_DESAP</name>
<evidence type="ECO:0000256" key="6">
    <source>
        <dbReference type="ARBA" id="ARBA00022692"/>
    </source>
</evidence>
<dbReference type="HOGENOM" id="CLU_024920_3_5_9"/>
<keyword evidence="4" id="KW-1003">Cell membrane</keyword>
<gene>
    <name evidence="11" type="ordered locus">Daud_1703</name>
</gene>
<evidence type="ECO:0000256" key="4">
    <source>
        <dbReference type="ARBA" id="ARBA00022475"/>
    </source>
</evidence>
<feature type="transmembrane region" description="Helical" evidence="9">
    <location>
        <begin position="139"/>
        <end position="158"/>
    </location>
</feature>
<dbReference type="eggNOG" id="COG1086">
    <property type="taxonomic scope" value="Bacteria"/>
</dbReference>
<dbReference type="Pfam" id="PF13727">
    <property type="entry name" value="CoA_binding_3"/>
    <property type="match status" value="1"/>
</dbReference>
<dbReference type="PANTHER" id="PTHR30576:SF4">
    <property type="entry name" value="UNDECAPRENYL-PHOSPHATE GALACTOSE PHOSPHOTRANSFERASE"/>
    <property type="match status" value="1"/>
</dbReference>
<dbReference type="SUPFAM" id="SSF51735">
    <property type="entry name" value="NAD(P)-binding Rossmann-fold domains"/>
    <property type="match status" value="1"/>
</dbReference>
<evidence type="ECO:0000256" key="7">
    <source>
        <dbReference type="ARBA" id="ARBA00022989"/>
    </source>
</evidence>
<feature type="transmembrane region" description="Helical" evidence="9">
    <location>
        <begin position="115"/>
        <end position="133"/>
    </location>
</feature>
<dbReference type="PANTHER" id="PTHR30576">
    <property type="entry name" value="COLANIC BIOSYNTHESIS UDP-GLUCOSE LIPID CARRIER TRANSFERASE"/>
    <property type="match status" value="1"/>
</dbReference>
<protein>
    <submittedName>
        <fullName evidence="11">Undecaprenyl-phosphate galactose phosphotransferase</fullName>
        <ecNumber evidence="11">2.7.8.6</ecNumber>
    </submittedName>
</protein>
<dbReference type="InterPro" id="IPR017472">
    <property type="entry name" value="Undecaprenyl-P_galact_Ptfrase"/>
</dbReference>
<dbReference type="InterPro" id="IPR036291">
    <property type="entry name" value="NAD(P)-bd_dom_sf"/>
</dbReference>
<comment type="similarity">
    <text evidence="3">Belongs to the bacterial sugar transferase family.</text>
</comment>
<evidence type="ECO:0000313" key="11">
    <source>
        <dbReference type="EMBL" id="ACA60202.1"/>
    </source>
</evidence>
<dbReference type="Pfam" id="PF02397">
    <property type="entry name" value="Bac_transf"/>
    <property type="match status" value="1"/>
</dbReference>
<keyword evidence="8 9" id="KW-0472">Membrane</keyword>
<dbReference type="GO" id="GO:0005886">
    <property type="term" value="C:plasma membrane"/>
    <property type="evidence" value="ECO:0007669"/>
    <property type="project" value="UniProtKB-SubCell"/>
</dbReference>
<dbReference type="NCBIfam" id="TIGR03025">
    <property type="entry name" value="EPS_sugtrans"/>
    <property type="match status" value="1"/>
</dbReference>
<dbReference type="Gene3D" id="3.40.50.720">
    <property type="entry name" value="NAD(P)-binding Rossmann-like Domain"/>
    <property type="match status" value="1"/>
</dbReference>
<evidence type="ECO:0000256" key="2">
    <source>
        <dbReference type="ARBA" id="ARBA00004236"/>
    </source>
</evidence>
<evidence type="ECO:0000313" key="12">
    <source>
        <dbReference type="Proteomes" id="UP000008544"/>
    </source>
</evidence>
<keyword evidence="6 9" id="KW-0812">Transmembrane</keyword>
<dbReference type="EMBL" id="CP000860">
    <property type="protein sequence ID" value="ACA60202.1"/>
    <property type="molecule type" value="Genomic_DNA"/>
</dbReference>
<proteinExistence type="inferred from homology"/>
<dbReference type="GO" id="GO:0000271">
    <property type="term" value="P:polysaccharide biosynthetic process"/>
    <property type="evidence" value="ECO:0007669"/>
    <property type="project" value="InterPro"/>
</dbReference>
<keyword evidence="7 9" id="KW-1133">Transmembrane helix</keyword>
<evidence type="ECO:0000256" key="5">
    <source>
        <dbReference type="ARBA" id="ARBA00022679"/>
    </source>
</evidence>